<dbReference type="PANTHER" id="PTHR43765:SF2">
    <property type="entry name" value="2-DEHYDROPANTOATE 2-REDUCTASE"/>
    <property type="match status" value="1"/>
</dbReference>
<dbReference type="SUPFAM" id="SSF48179">
    <property type="entry name" value="6-phosphogluconate dehydrogenase C-terminal domain-like"/>
    <property type="match status" value="1"/>
</dbReference>
<keyword evidence="7 12" id="KW-0560">Oxidoreductase</keyword>
<evidence type="ECO:0000256" key="7">
    <source>
        <dbReference type="ARBA" id="ARBA00023002"/>
    </source>
</evidence>
<organism evidence="15 16">
    <name type="scientific">Natrialba hulunbeirensis JCM 10989</name>
    <dbReference type="NCBI Taxonomy" id="1227493"/>
    <lineage>
        <taxon>Archaea</taxon>
        <taxon>Methanobacteriati</taxon>
        <taxon>Methanobacteriota</taxon>
        <taxon>Stenosarchaea group</taxon>
        <taxon>Halobacteria</taxon>
        <taxon>Halobacteriales</taxon>
        <taxon>Natrialbaceae</taxon>
        <taxon>Natrialba</taxon>
    </lineage>
</organism>
<dbReference type="GO" id="GO:0050661">
    <property type="term" value="F:NADP binding"/>
    <property type="evidence" value="ECO:0007669"/>
    <property type="project" value="TreeGrafter"/>
</dbReference>
<dbReference type="RefSeq" id="WP_006653462.1">
    <property type="nucleotide sequence ID" value="NZ_AOIM01000034.1"/>
</dbReference>
<dbReference type="InterPro" id="IPR013332">
    <property type="entry name" value="KPR_N"/>
</dbReference>
<comment type="pathway">
    <text evidence="1 12">Cofactor biosynthesis; coenzyme A biosynthesis.</text>
</comment>
<dbReference type="Pfam" id="PF02558">
    <property type="entry name" value="ApbA"/>
    <property type="match status" value="1"/>
</dbReference>
<dbReference type="InterPro" id="IPR003710">
    <property type="entry name" value="ApbA"/>
</dbReference>
<comment type="function">
    <text evidence="11">Catalyzes the NAD(P)H-dependent reduction of ketopantoate into pantoic acid.</text>
</comment>
<dbReference type="Gene3D" id="3.40.50.720">
    <property type="entry name" value="NAD(P)-binding Rossmann-like Domain"/>
    <property type="match status" value="1"/>
</dbReference>
<dbReference type="PANTHER" id="PTHR43765">
    <property type="entry name" value="2-DEHYDROPANTOATE 2-REDUCTASE-RELATED"/>
    <property type="match status" value="1"/>
</dbReference>
<evidence type="ECO:0000256" key="4">
    <source>
        <dbReference type="ARBA" id="ARBA00019465"/>
    </source>
</evidence>
<dbReference type="PATRIC" id="fig|1227493.4.peg.2269"/>
<evidence type="ECO:0000256" key="1">
    <source>
        <dbReference type="ARBA" id="ARBA00004724"/>
    </source>
</evidence>
<dbReference type="EC" id="1.1.1.169" evidence="3 12"/>
<evidence type="ECO:0000256" key="9">
    <source>
        <dbReference type="ARBA" id="ARBA00047506"/>
    </source>
</evidence>
<dbReference type="UniPathway" id="UPA00241"/>
<evidence type="ECO:0000256" key="8">
    <source>
        <dbReference type="ARBA" id="ARBA00032024"/>
    </source>
</evidence>
<dbReference type="SUPFAM" id="SSF51735">
    <property type="entry name" value="NAD(P)-binding Rossmann-fold domains"/>
    <property type="match status" value="1"/>
</dbReference>
<dbReference type="InterPro" id="IPR008927">
    <property type="entry name" value="6-PGluconate_DH-like_C_sf"/>
</dbReference>
<accession>L9ZX66</accession>
<evidence type="ECO:0000313" key="15">
    <source>
        <dbReference type="EMBL" id="ELY90656.1"/>
    </source>
</evidence>
<dbReference type="FunFam" id="1.10.1040.10:FF:000017">
    <property type="entry name" value="2-dehydropantoate 2-reductase"/>
    <property type="match status" value="1"/>
</dbReference>
<feature type="domain" description="Ketopantoate reductase N-terminal" evidence="13">
    <location>
        <begin position="3"/>
        <end position="145"/>
    </location>
</feature>
<evidence type="ECO:0000256" key="6">
    <source>
        <dbReference type="ARBA" id="ARBA00022993"/>
    </source>
</evidence>
<feature type="domain" description="Ketopantoate reductase C-terminal" evidence="14">
    <location>
        <begin position="182"/>
        <end position="300"/>
    </location>
</feature>
<dbReference type="Pfam" id="PF08546">
    <property type="entry name" value="ApbA_C"/>
    <property type="match status" value="1"/>
</dbReference>
<dbReference type="InterPro" id="IPR050838">
    <property type="entry name" value="Ketopantoate_reductase"/>
</dbReference>
<sequence length="310" mass="31696">MEIVVFGAGSLGSLVGGVLARTDEHTVTLVAREPHARAIRESGLRLGGEFDETVTPDATTDGSNLAADLAIVTVKSFDTPAAAETLATGAFDAVLSLQNGMGNEETLAAAIDAPILAGTATYGAILQEPGVVECTGLGEIVLGWLDGGSTGSDSNSSTQATHIGGAFDRAGLETAIAEDMPRRLWTKLAINAGINPVTALTGTTNDAVSSGPAAEVARDAARETARVAEAAGVSLCEREVVTAMDRVATGTAANTSSMAQDVAAGRRTEIDSINGYVVERATALEVDVPTNQILTTLIRTWERGCGVRTA</sequence>
<dbReference type="NCBIfam" id="TIGR00745">
    <property type="entry name" value="apbA_panE"/>
    <property type="match status" value="1"/>
</dbReference>
<dbReference type="InterPro" id="IPR013328">
    <property type="entry name" value="6PGD_dom2"/>
</dbReference>
<comment type="catalytic activity">
    <reaction evidence="10">
        <text>(R)-pantoate + NAD(+) = 2-dehydropantoate + NADH + H(+)</text>
        <dbReference type="Rhea" id="RHEA:61292"/>
        <dbReference type="ChEBI" id="CHEBI:11561"/>
        <dbReference type="ChEBI" id="CHEBI:15378"/>
        <dbReference type="ChEBI" id="CHEBI:15980"/>
        <dbReference type="ChEBI" id="CHEBI:57540"/>
        <dbReference type="ChEBI" id="CHEBI:57945"/>
    </reaction>
    <physiologicalReaction direction="right-to-left" evidence="10">
        <dbReference type="Rhea" id="RHEA:61294"/>
    </physiologicalReaction>
</comment>
<dbReference type="EMBL" id="AOIM01000034">
    <property type="protein sequence ID" value="ELY90656.1"/>
    <property type="molecule type" value="Genomic_DNA"/>
</dbReference>
<dbReference type="AlphaFoldDB" id="L9ZX66"/>
<protein>
    <recommendedName>
        <fullName evidence="4 12">2-dehydropantoate 2-reductase</fullName>
        <ecNumber evidence="3 12">1.1.1.169</ecNumber>
    </recommendedName>
    <alternativeName>
        <fullName evidence="8 12">Ketopantoate reductase</fullName>
    </alternativeName>
</protein>
<keyword evidence="16" id="KW-1185">Reference proteome</keyword>
<dbReference type="GO" id="GO:0008677">
    <property type="term" value="F:2-dehydropantoate 2-reductase activity"/>
    <property type="evidence" value="ECO:0007669"/>
    <property type="project" value="UniProtKB-EC"/>
</dbReference>
<comment type="similarity">
    <text evidence="2 12">Belongs to the ketopantoate reductase family.</text>
</comment>
<dbReference type="InterPro" id="IPR013752">
    <property type="entry name" value="KPA_reductase"/>
</dbReference>
<evidence type="ECO:0000259" key="14">
    <source>
        <dbReference type="Pfam" id="PF08546"/>
    </source>
</evidence>
<evidence type="ECO:0000256" key="11">
    <source>
        <dbReference type="ARBA" id="ARBA00056765"/>
    </source>
</evidence>
<comment type="function">
    <text evidence="12">Catalyzes the NADPH-dependent reduction of ketopantoate into pantoic acid.</text>
</comment>
<evidence type="ECO:0000256" key="3">
    <source>
        <dbReference type="ARBA" id="ARBA00013014"/>
    </source>
</evidence>
<comment type="caution">
    <text evidence="15">The sequence shown here is derived from an EMBL/GenBank/DDBJ whole genome shotgun (WGS) entry which is preliminary data.</text>
</comment>
<dbReference type="STRING" id="1227493.C483_11366"/>
<dbReference type="GO" id="GO:0005737">
    <property type="term" value="C:cytoplasm"/>
    <property type="evidence" value="ECO:0007669"/>
    <property type="project" value="TreeGrafter"/>
</dbReference>
<keyword evidence="5 12" id="KW-0521">NADP</keyword>
<evidence type="ECO:0000256" key="5">
    <source>
        <dbReference type="ARBA" id="ARBA00022857"/>
    </source>
</evidence>
<evidence type="ECO:0000256" key="2">
    <source>
        <dbReference type="ARBA" id="ARBA00007870"/>
    </source>
</evidence>
<comment type="catalytic activity">
    <reaction evidence="9">
        <text>(R)-pantoate + NADP(+) = 2-dehydropantoate + NADPH + H(+)</text>
        <dbReference type="Rhea" id="RHEA:16233"/>
        <dbReference type="ChEBI" id="CHEBI:11561"/>
        <dbReference type="ChEBI" id="CHEBI:15378"/>
        <dbReference type="ChEBI" id="CHEBI:15980"/>
        <dbReference type="ChEBI" id="CHEBI:57783"/>
        <dbReference type="ChEBI" id="CHEBI:58349"/>
        <dbReference type="EC" id="1.1.1.169"/>
    </reaction>
    <physiologicalReaction direction="right-to-left" evidence="9">
        <dbReference type="Rhea" id="RHEA:16235"/>
    </physiologicalReaction>
</comment>
<evidence type="ECO:0000313" key="16">
    <source>
        <dbReference type="Proteomes" id="UP000011519"/>
    </source>
</evidence>
<dbReference type="Gene3D" id="1.10.1040.10">
    <property type="entry name" value="N-(1-d-carboxylethyl)-l-norvaline Dehydrogenase, domain 2"/>
    <property type="match status" value="1"/>
</dbReference>
<dbReference type="InterPro" id="IPR036291">
    <property type="entry name" value="NAD(P)-bd_dom_sf"/>
</dbReference>
<reference evidence="15 16" key="1">
    <citation type="journal article" date="2014" name="PLoS Genet.">
        <title>Phylogenetically driven sequencing of extremely halophilic archaea reveals strategies for static and dynamic osmo-response.</title>
        <authorList>
            <person name="Becker E.A."/>
            <person name="Seitzer P.M."/>
            <person name="Tritt A."/>
            <person name="Larsen D."/>
            <person name="Krusor M."/>
            <person name="Yao A.I."/>
            <person name="Wu D."/>
            <person name="Madern D."/>
            <person name="Eisen J.A."/>
            <person name="Darling A.E."/>
            <person name="Facciotti M.T."/>
        </authorList>
    </citation>
    <scope>NUCLEOTIDE SEQUENCE [LARGE SCALE GENOMIC DNA]</scope>
    <source>
        <strain evidence="15 16">JCM 10989</strain>
    </source>
</reference>
<dbReference type="GO" id="GO:0015940">
    <property type="term" value="P:pantothenate biosynthetic process"/>
    <property type="evidence" value="ECO:0007669"/>
    <property type="project" value="InterPro"/>
</dbReference>
<keyword evidence="6 12" id="KW-0173">Coenzyme A biosynthesis</keyword>
<evidence type="ECO:0000256" key="12">
    <source>
        <dbReference type="RuleBase" id="RU362068"/>
    </source>
</evidence>
<gene>
    <name evidence="15" type="ORF">C483_11366</name>
</gene>
<proteinExistence type="inferred from homology"/>
<dbReference type="GO" id="GO:0015937">
    <property type="term" value="P:coenzyme A biosynthetic process"/>
    <property type="evidence" value="ECO:0007669"/>
    <property type="project" value="UniProtKB-UniPathway"/>
</dbReference>
<dbReference type="Proteomes" id="UP000011519">
    <property type="component" value="Unassembled WGS sequence"/>
</dbReference>
<evidence type="ECO:0000259" key="13">
    <source>
        <dbReference type="Pfam" id="PF02558"/>
    </source>
</evidence>
<dbReference type="OrthoDB" id="201845at2157"/>
<evidence type="ECO:0000256" key="10">
    <source>
        <dbReference type="ARBA" id="ARBA00048196"/>
    </source>
</evidence>
<name>L9ZX66_9EURY</name>